<evidence type="ECO:0000256" key="3">
    <source>
        <dbReference type="ARBA" id="ARBA00023082"/>
    </source>
</evidence>
<dbReference type="InterPro" id="IPR013324">
    <property type="entry name" value="RNA_pol_sigma_r3/r4-like"/>
</dbReference>
<keyword evidence="10" id="KW-1185">Reference proteome</keyword>
<evidence type="ECO:0000313" key="10">
    <source>
        <dbReference type="Proteomes" id="UP001055093"/>
    </source>
</evidence>
<dbReference type="InterPro" id="IPR014284">
    <property type="entry name" value="RNA_pol_sigma-70_dom"/>
</dbReference>
<dbReference type="Pfam" id="PF04542">
    <property type="entry name" value="Sigma70_r2"/>
    <property type="match status" value="1"/>
</dbReference>
<dbReference type="Gene3D" id="1.10.1740.10">
    <property type="match status" value="1"/>
</dbReference>
<keyword evidence="3" id="KW-0731">Sigma factor</keyword>
<dbReference type="PANTHER" id="PTHR43133">
    <property type="entry name" value="RNA POLYMERASE ECF-TYPE SIGMA FACTO"/>
    <property type="match status" value="1"/>
</dbReference>
<evidence type="ECO:0000313" key="9">
    <source>
        <dbReference type="EMBL" id="GJE75296.1"/>
    </source>
</evidence>
<feature type="compositionally biased region" description="Basic and acidic residues" evidence="6">
    <location>
        <begin position="1"/>
        <end position="16"/>
    </location>
</feature>
<dbReference type="InterPro" id="IPR013249">
    <property type="entry name" value="RNA_pol_sigma70_r4_t2"/>
</dbReference>
<comment type="similarity">
    <text evidence="1">Belongs to the sigma-70 factor family. ECF subfamily.</text>
</comment>
<protein>
    <submittedName>
        <fullName evidence="9">ECF RNA polymerase sigma factor SigF</fullName>
    </submittedName>
</protein>
<evidence type="ECO:0000256" key="5">
    <source>
        <dbReference type="ARBA" id="ARBA00023163"/>
    </source>
</evidence>
<dbReference type="InterPro" id="IPR039425">
    <property type="entry name" value="RNA_pol_sigma-70-like"/>
</dbReference>
<feature type="domain" description="RNA polymerase sigma factor 70 region 4 type 2" evidence="8">
    <location>
        <begin position="136"/>
        <end position="183"/>
    </location>
</feature>
<accession>A0ABQ4USS3</accession>
<evidence type="ECO:0000256" key="4">
    <source>
        <dbReference type="ARBA" id="ARBA00023125"/>
    </source>
</evidence>
<feature type="region of interest" description="Disordered" evidence="6">
    <location>
        <begin position="1"/>
        <end position="21"/>
    </location>
</feature>
<dbReference type="SUPFAM" id="SSF88946">
    <property type="entry name" value="Sigma2 domain of RNA polymerase sigma factors"/>
    <property type="match status" value="1"/>
</dbReference>
<keyword evidence="4" id="KW-0238">DNA-binding</keyword>
<reference evidence="9" key="2">
    <citation type="submission" date="2021-08" db="EMBL/GenBank/DDBJ databases">
        <authorList>
            <person name="Tani A."/>
            <person name="Ola A."/>
            <person name="Ogura Y."/>
            <person name="Katsura K."/>
            <person name="Hayashi T."/>
        </authorList>
    </citation>
    <scope>NUCLEOTIDE SEQUENCE</scope>
    <source>
        <strain evidence="9">DSM 14458</strain>
    </source>
</reference>
<dbReference type="InterPro" id="IPR013325">
    <property type="entry name" value="RNA_pol_sigma_r2"/>
</dbReference>
<dbReference type="InterPro" id="IPR036388">
    <property type="entry name" value="WH-like_DNA-bd_sf"/>
</dbReference>
<dbReference type="RefSeq" id="WP_238307912.1">
    <property type="nucleotide sequence ID" value="NZ_BPRE01000005.1"/>
</dbReference>
<evidence type="ECO:0000259" key="7">
    <source>
        <dbReference type="Pfam" id="PF04542"/>
    </source>
</evidence>
<sequence length="194" mass="21740">MSLPHDPPDRTKDRAVDPAGPDTWSALMAAAQDGHGGAYRRLLNETTDWLQRYFRRRLPPGDVDDAVQEALLAIHRRRHTFDPRQPFGPWMAAIAKRKWVDQLRTIARRPTEELSDDLAVADHESAVMCATTLTGLLVHLRPAQAHAIRMVKLQGYSIEDACRETGLTASAVKMNIHRGLARLTALIEDADDLH</sequence>
<feature type="domain" description="RNA polymerase sigma-70 region 2" evidence="7">
    <location>
        <begin position="47"/>
        <end position="108"/>
    </location>
</feature>
<evidence type="ECO:0000256" key="6">
    <source>
        <dbReference type="SAM" id="MobiDB-lite"/>
    </source>
</evidence>
<evidence type="ECO:0000256" key="1">
    <source>
        <dbReference type="ARBA" id="ARBA00010641"/>
    </source>
</evidence>
<gene>
    <name evidence="9" type="primary">sigF</name>
    <name evidence="9" type="ORF">BGCPKDLD_1880</name>
</gene>
<dbReference type="InterPro" id="IPR007627">
    <property type="entry name" value="RNA_pol_sigma70_r2"/>
</dbReference>
<name>A0ABQ4USS3_9HYPH</name>
<evidence type="ECO:0000259" key="8">
    <source>
        <dbReference type="Pfam" id="PF08281"/>
    </source>
</evidence>
<dbReference type="Pfam" id="PF08281">
    <property type="entry name" value="Sigma70_r4_2"/>
    <property type="match status" value="1"/>
</dbReference>
<reference evidence="9" key="1">
    <citation type="journal article" date="2021" name="Front. Microbiol.">
        <title>Comprehensive Comparative Genomics and Phenotyping of Methylobacterium Species.</title>
        <authorList>
            <person name="Alessa O."/>
            <person name="Ogura Y."/>
            <person name="Fujitani Y."/>
            <person name="Takami H."/>
            <person name="Hayashi T."/>
            <person name="Sahin N."/>
            <person name="Tani A."/>
        </authorList>
    </citation>
    <scope>NUCLEOTIDE SEQUENCE</scope>
    <source>
        <strain evidence="9">DSM 14458</strain>
    </source>
</reference>
<evidence type="ECO:0000256" key="2">
    <source>
        <dbReference type="ARBA" id="ARBA00023015"/>
    </source>
</evidence>
<proteinExistence type="inferred from homology"/>
<keyword evidence="2" id="KW-0805">Transcription regulation</keyword>
<keyword evidence="5" id="KW-0804">Transcription</keyword>
<organism evidence="9 10">
    <name type="scientific">Methylorubrum suomiense</name>
    <dbReference type="NCBI Taxonomy" id="144191"/>
    <lineage>
        <taxon>Bacteria</taxon>
        <taxon>Pseudomonadati</taxon>
        <taxon>Pseudomonadota</taxon>
        <taxon>Alphaproteobacteria</taxon>
        <taxon>Hyphomicrobiales</taxon>
        <taxon>Methylobacteriaceae</taxon>
        <taxon>Methylorubrum</taxon>
    </lineage>
</organism>
<dbReference type="Gene3D" id="1.10.10.10">
    <property type="entry name" value="Winged helix-like DNA-binding domain superfamily/Winged helix DNA-binding domain"/>
    <property type="match status" value="1"/>
</dbReference>
<dbReference type="PANTHER" id="PTHR43133:SF58">
    <property type="entry name" value="ECF RNA POLYMERASE SIGMA FACTOR SIGD"/>
    <property type="match status" value="1"/>
</dbReference>
<dbReference type="EMBL" id="BPRE01000005">
    <property type="protein sequence ID" value="GJE75296.1"/>
    <property type="molecule type" value="Genomic_DNA"/>
</dbReference>
<dbReference type="SUPFAM" id="SSF88659">
    <property type="entry name" value="Sigma3 and sigma4 domains of RNA polymerase sigma factors"/>
    <property type="match status" value="1"/>
</dbReference>
<dbReference type="Proteomes" id="UP001055093">
    <property type="component" value="Unassembled WGS sequence"/>
</dbReference>
<comment type="caution">
    <text evidence="9">The sequence shown here is derived from an EMBL/GenBank/DDBJ whole genome shotgun (WGS) entry which is preliminary data.</text>
</comment>
<dbReference type="NCBIfam" id="TIGR02937">
    <property type="entry name" value="sigma70-ECF"/>
    <property type="match status" value="1"/>
</dbReference>